<sequence>MKNACKKNGFTLMELIIVVAIIAILAAVAYPSYIQYKIRTNRVDAQSEMMQISQRLQRSYVIQHNYTNAKLDNNATTKDYPASASIYTIRLTSNDHSWALTAEPKLNSIQSFDGNLVLNNQGQKCWTKGSACTPSATTNWDGR</sequence>
<dbReference type="PANTHER" id="PTHR30093:SF47">
    <property type="entry name" value="TYPE IV PILUS NON-CORE MINOR PILIN PILE"/>
    <property type="match status" value="1"/>
</dbReference>
<dbReference type="Gene3D" id="3.30.700.10">
    <property type="entry name" value="Glycoprotein, Type 4 Pilin"/>
    <property type="match status" value="1"/>
</dbReference>
<evidence type="ECO:0000256" key="1">
    <source>
        <dbReference type="SAM" id="Phobius"/>
    </source>
</evidence>
<gene>
    <name evidence="2" type="primary">pilE_1</name>
    <name evidence="2" type="ORF">GAK29_03887</name>
</gene>
<dbReference type="InterPro" id="IPR031982">
    <property type="entry name" value="PilE-like"/>
</dbReference>
<keyword evidence="1" id="KW-0472">Membrane</keyword>
<dbReference type="AlphaFoldDB" id="A0A833PCQ2"/>
<dbReference type="InterPro" id="IPR045584">
    <property type="entry name" value="Pilin-like"/>
</dbReference>
<dbReference type="Pfam" id="PF16732">
    <property type="entry name" value="ComP_DUS"/>
    <property type="match status" value="1"/>
</dbReference>
<accession>A0A833PCQ2</accession>
<reference evidence="3" key="1">
    <citation type="journal article" date="2020" name="MBio">
        <title>Horizontal gene transfer to a defensive symbiont with a reduced genome amongst a multipartite beetle microbiome.</title>
        <authorList>
            <person name="Waterworth S.C."/>
            <person name="Florez L.V."/>
            <person name="Rees E.R."/>
            <person name="Hertweck C."/>
            <person name="Kaltenpoth M."/>
            <person name="Kwan J.C."/>
        </authorList>
    </citation>
    <scope>NUCLEOTIDE SEQUENCE [LARGE SCALE GENOMIC DNA]</scope>
</reference>
<dbReference type="NCBIfam" id="TIGR02532">
    <property type="entry name" value="IV_pilin_GFxxxE"/>
    <property type="match status" value="1"/>
</dbReference>
<evidence type="ECO:0000313" key="2">
    <source>
        <dbReference type="EMBL" id="KAF1019517.1"/>
    </source>
</evidence>
<dbReference type="InterPro" id="IPR012902">
    <property type="entry name" value="N_methyl_site"/>
</dbReference>
<organism evidence="2 3">
    <name type="scientific">Acinetobacter bereziniae</name>
    <name type="common">Acinetobacter genomosp. 10</name>
    <dbReference type="NCBI Taxonomy" id="106648"/>
    <lineage>
        <taxon>Bacteria</taxon>
        <taxon>Pseudomonadati</taxon>
        <taxon>Pseudomonadota</taxon>
        <taxon>Gammaproteobacteria</taxon>
        <taxon>Moraxellales</taxon>
        <taxon>Moraxellaceae</taxon>
        <taxon>Acinetobacter</taxon>
    </lineage>
</organism>
<keyword evidence="1" id="KW-0812">Transmembrane</keyword>
<proteinExistence type="predicted"/>
<dbReference type="Proteomes" id="UP000490535">
    <property type="component" value="Unassembled WGS sequence"/>
</dbReference>
<dbReference type="PANTHER" id="PTHR30093">
    <property type="entry name" value="GENERAL SECRETION PATHWAY PROTEIN G"/>
    <property type="match status" value="1"/>
</dbReference>
<dbReference type="SUPFAM" id="SSF54523">
    <property type="entry name" value="Pili subunits"/>
    <property type="match status" value="1"/>
</dbReference>
<dbReference type="EMBL" id="WNDP01000141">
    <property type="protein sequence ID" value="KAF1019517.1"/>
    <property type="molecule type" value="Genomic_DNA"/>
</dbReference>
<keyword evidence="1" id="KW-1133">Transmembrane helix</keyword>
<dbReference type="GO" id="GO:0043683">
    <property type="term" value="P:type IV pilus assembly"/>
    <property type="evidence" value="ECO:0007669"/>
    <property type="project" value="InterPro"/>
</dbReference>
<name>A0A833PCQ2_ACIBZ</name>
<evidence type="ECO:0000313" key="3">
    <source>
        <dbReference type="Proteomes" id="UP000490535"/>
    </source>
</evidence>
<dbReference type="Pfam" id="PF07963">
    <property type="entry name" value="N_methyl"/>
    <property type="match status" value="1"/>
</dbReference>
<feature type="transmembrane region" description="Helical" evidence="1">
    <location>
        <begin position="12"/>
        <end position="33"/>
    </location>
</feature>
<comment type="caution">
    <text evidence="2">The sequence shown here is derived from an EMBL/GenBank/DDBJ whole genome shotgun (WGS) entry which is preliminary data.</text>
</comment>
<protein>
    <submittedName>
        <fullName evidence="2">Fimbrial protein</fullName>
    </submittedName>
</protein>